<protein>
    <submittedName>
        <fullName evidence="1">Head-tail adaptor protein</fullName>
    </submittedName>
</protein>
<dbReference type="Pfam" id="PF05521">
    <property type="entry name" value="Phage_HCP"/>
    <property type="match status" value="1"/>
</dbReference>
<accession>A0A443JEJ5</accession>
<dbReference type="InterPro" id="IPR038666">
    <property type="entry name" value="SSP1_head-tail_sf"/>
</dbReference>
<reference evidence="1 2" key="2">
    <citation type="submission" date="2019-01" db="EMBL/GenBank/DDBJ databases">
        <authorList>
            <person name="Li Y."/>
        </authorList>
    </citation>
    <scope>NUCLEOTIDE SEQUENCE [LARGE SCALE GENOMIC DNA]</scope>
    <source>
        <strain evidence="1 2">SK2B-1</strain>
    </source>
</reference>
<comment type="caution">
    <text evidence="1">The sequence shown here is derived from an EMBL/GenBank/DDBJ whole genome shotgun (WGS) entry which is preliminary data.</text>
</comment>
<name>A0A443JEJ5_9RHOB</name>
<reference evidence="1 2" key="1">
    <citation type="submission" date="2019-01" db="EMBL/GenBank/DDBJ databases">
        <title>Sinorhodobacter populi sp. nov. isolated from the symptomatic bark tissue of Populus euramericana canker.</title>
        <authorList>
            <person name="Xu G."/>
        </authorList>
    </citation>
    <scope>NUCLEOTIDE SEQUENCE [LARGE SCALE GENOMIC DNA]</scope>
    <source>
        <strain evidence="1 2">SK2B-1</strain>
    </source>
</reference>
<organism evidence="1 2">
    <name type="scientific">Paenirhodobacter populi</name>
    <dbReference type="NCBI Taxonomy" id="2306993"/>
    <lineage>
        <taxon>Bacteria</taxon>
        <taxon>Pseudomonadati</taxon>
        <taxon>Pseudomonadota</taxon>
        <taxon>Alphaproteobacteria</taxon>
        <taxon>Rhodobacterales</taxon>
        <taxon>Rhodobacter group</taxon>
        <taxon>Paenirhodobacter</taxon>
    </lineage>
</organism>
<proteinExistence type="predicted"/>
<dbReference type="InterPro" id="IPR008767">
    <property type="entry name" value="Phage_SPP1_head-tail_adaptor"/>
</dbReference>
<dbReference type="Proteomes" id="UP000284476">
    <property type="component" value="Unassembled WGS sequence"/>
</dbReference>
<sequence>MTAGALDRRITIERDAGENTPSGWKPDWQPIGRIWAGRSDISDAEKAAAGTVQGTVVSRFVVRSTTLSRDIKPKDRFVTEGLTFSIVGVKQRGRRDYLEITAEARLD</sequence>
<dbReference type="RefSeq" id="WP_128209654.1">
    <property type="nucleotide sequence ID" value="NZ_JBHRSO010000024.1"/>
</dbReference>
<dbReference type="AlphaFoldDB" id="A0A443JEJ5"/>
<dbReference type="Gene3D" id="2.40.10.270">
    <property type="entry name" value="Bacteriophage SPP1 head-tail adaptor protein"/>
    <property type="match status" value="1"/>
</dbReference>
<evidence type="ECO:0000313" key="1">
    <source>
        <dbReference type="EMBL" id="RWR18803.1"/>
    </source>
</evidence>
<gene>
    <name evidence="1" type="ORF">D2T30_15695</name>
</gene>
<dbReference type="EMBL" id="SAUZ01000018">
    <property type="protein sequence ID" value="RWR18803.1"/>
    <property type="molecule type" value="Genomic_DNA"/>
</dbReference>
<evidence type="ECO:0000313" key="2">
    <source>
        <dbReference type="Proteomes" id="UP000284476"/>
    </source>
</evidence>